<feature type="domain" description="Nephrocystin 3-like N-terminal" evidence="4">
    <location>
        <begin position="459"/>
        <end position="625"/>
    </location>
</feature>
<proteinExistence type="predicted"/>
<evidence type="ECO:0000259" key="3">
    <source>
        <dbReference type="Pfam" id="PF24809"/>
    </source>
</evidence>
<dbReference type="Pfam" id="PF24883">
    <property type="entry name" value="NPHP3_N"/>
    <property type="match status" value="1"/>
</dbReference>
<feature type="compositionally biased region" description="Low complexity" evidence="2">
    <location>
        <begin position="688"/>
        <end position="698"/>
    </location>
</feature>
<dbReference type="HOGENOM" id="CLU_337702_0_0_1"/>
<evidence type="ECO:0000313" key="5">
    <source>
        <dbReference type="EMBL" id="KIW67773.1"/>
    </source>
</evidence>
<feature type="domain" description="DUF7708" evidence="3">
    <location>
        <begin position="158"/>
        <end position="298"/>
    </location>
</feature>
<evidence type="ECO:0000256" key="1">
    <source>
        <dbReference type="ARBA" id="ARBA00022737"/>
    </source>
</evidence>
<dbReference type="AlphaFoldDB" id="A0A0D2FI82"/>
<feature type="region of interest" description="Disordered" evidence="2">
    <location>
        <begin position="663"/>
        <end position="843"/>
    </location>
</feature>
<evidence type="ECO:0000259" key="4">
    <source>
        <dbReference type="Pfam" id="PF24883"/>
    </source>
</evidence>
<feature type="region of interest" description="Disordered" evidence="2">
    <location>
        <begin position="1"/>
        <end position="26"/>
    </location>
</feature>
<accession>A0A0D2FI82</accession>
<feature type="compositionally biased region" description="Basic and acidic residues" evidence="2">
    <location>
        <begin position="8"/>
        <end position="22"/>
    </location>
</feature>
<keyword evidence="1" id="KW-0677">Repeat</keyword>
<gene>
    <name evidence="5" type="ORF">PV04_07002</name>
</gene>
<reference evidence="5 6" key="1">
    <citation type="submission" date="2015-01" db="EMBL/GenBank/DDBJ databases">
        <title>The Genome Sequence of Capronia semiimmersa CBS27337.</title>
        <authorList>
            <consortium name="The Broad Institute Genomics Platform"/>
            <person name="Cuomo C."/>
            <person name="de Hoog S."/>
            <person name="Gorbushina A."/>
            <person name="Stielow B."/>
            <person name="Teixiera M."/>
            <person name="Abouelleil A."/>
            <person name="Chapman S.B."/>
            <person name="Priest M."/>
            <person name="Young S.K."/>
            <person name="Wortman J."/>
            <person name="Nusbaum C."/>
            <person name="Birren B."/>
        </authorList>
    </citation>
    <scope>NUCLEOTIDE SEQUENCE [LARGE SCALE GENOMIC DNA]</scope>
    <source>
        <strain evidence="5 6">CBS 27337</strain>
    </source>
</reference>
<dbReference type="InterPro" id="IPR056884">
    <property type="entry name" value="NPHP3-like_N"/>
</dbReference>
<dbReference type="STRING" id="5601.A0A0D2FI82"/>
<protein>
    <submittedName>
        <fullName evidence="5">Uncharacterized protein</fullName>
    </submittedName>
</protein>
<feature type="compositionally biased region" description="Acidic residues" evidence="2">
    <location>
        <begin position="724"/>
        <end position="733"/>
    </location>
</feature>
<dbReference type="EMBL" id="KN846959">
    <property type="protein sequence ID" value="KIW67773.1"/>
    <property type="molecule type" value="Genomic_DNA"/>
</dbReference>
<dbReference type="PANTHER" id="PTHR40619:SF3">
    <property type="entry name" value="FUNGAL STAND N-TERMINAL GOODBYE DOMAIN-CONTAINING PROTEIN"/>
    <property type="match status" value="1"/>
</dbReference>
<sequence>MANSNELEAERPLREAGRKQTRDPPSIAFAHPFLQKLNSTTTVRTIYSHRGSTDASSEVTENDDADRMKVPRLRRTRSEDVTPRVREQWASELWNRPALPESFALLKASVEDFERVASQRRWNDLLKIQADVADLGKLADAARRLKPRKADDFEDMDALAKFSTVALEYSKLFDVVLNQSPEYAGLAWAVIRMLLIAHTNHSKLKASVERYIIQFGQGFGVVNHLMMSHPWEKMVDAVCEAYTAFSKFLAKAVKYYKESRLMTAIKALGFPWEMGFQALVLHIEETFKRIKDIASAGHLGIAVQTHEMIATIGCGQDRMRDEMYQNHIELRHKLKHEMREEMQSLFQTFDRDWITRFEQILAHSNQGHPASNCLDGHGTITAGLESGRTEKAVSAGRIAPVQVTTSTSFLADQVAKPKRLKRFRDKAFPLLQELDNDRAETNIRLRYTSNQDLQLIMALLRYEQMRVWLPASSSSVIWINTVSRSGPVDWATVFCIRIVEHAAAVDNMVVLYHLCGNHAATRPVSTAHVLIQSLIMQLIEQRHNAFGHHTPPFTLEYFQDVREDIEDLWDLFLKCCAEAKVPCLWIVLDHLDNLARSEEYEFLLQALLGLIQDEGPTVKILCSARIMGTPNLISEAATSNPSVHTITIPRAANFRPTRIPRHYKRSARLRDEQSPERPVVQMPEADVDALLRSSSDESSAGEDGDTRAANGRPTDQQRDKTEIESDDSMEFMFDDPFASTGDEDEDDAPSPPGDVQDGNHDSDESFTFTSHPHTFRSADLLSRSDSSERSEDEGALRARLSTSSQTTSRRQWQQQRTASLRGRRRQRSDPKSATVETAYDQCL</sequence>
<dbReference type="InterPro" id="IPR056125">
    <property type="entry name" value="DUF7708"/>
</dbReference>
<organism evidence="5 6">
    <name type="scientific">Phialophora macrospora</name>
    <dbReference type="NCBI Taxonomy" id="1851006"/>
    <lineage>
        <taxon>Eukaryota</taxon>
        <taxon>Fungi</taxon>
        <taxon>Dikarya</taxon>
        <taxon>Ascomycota</taxon>
        <taxon>Pezizomycotina</taxon>
        <taxon>Eurotiomycetes</taxon>
        <taxon>Chaetothyriomycetidae</taxon>
        <taxon>Chaetothyriales</taxon>
        <taxon>Herpotrichiellaceae</taxon>
        <taxon>Phialophora</taxon>
    </lineage>
</organism>
<keyword evidence="6" id="KW-1185">Reference proteome</keyword>
<evidence type="ECO:0000256" key="2">
    <source>
        <dbReference type="SAM" id="MobiDB-lite"/>
    </source>
</evidence>
<dbReference type="Proteomes" id="UP000054266">
    <property type="component" value="Unassembled WGS sequence"/>
</dbReference>
<feature type="compositionally biased region" description="Low complexity" evidence="2">
    <location>
        <begin position="797"/>
        <end position="819"/>
    </location>
</feature>
<evidence type="ECO:0000313" key="6">
    <source>
        <dbReference type="Proteomes" id="UP000054266"/>
    </source>
</evidence>
<dbReference type="Pfam" id="PF24809">
    <property type="entry name" value="DUF7708"/>
    <property type="match status" value="1"/>
</dbReference>
<dbReference type="PANTHER" id="PTHR40619">
    <property type="entry name" value="FUNGAL STAND N-TERMINAL GOODBYE DOMAIN-CONTAINING PROTEIN"/>
    <property type="match status" value="1"/>
</dbReference>
<name>A0A0D2FI82_9EURO</name>
<feature type="compositionally biased region" description="Basic and acidic residues" evidence="2">
    <location>
        <begin position="785"/>
        <end position="796"/>
    </location>
</feature>